<accession>A0A0M3JLH8</accession>
<feature type="region of interest" description="Disordered" evidence="1">
    <location>
        <begin position="1"/>
        <end position="52"/>
    </location>
</feature>
<organism evidence="2">
    <name type="scientific">Anisakis simplex</name>
    <name type="common">Herring worm</name>
    <dbReference type="NCBI Taxonomy" id="6269"/>
    <lineage>
        <taxon>Eukaryota</taxon>
        <taxon>Metazoa</taxon>
        <taxon>Ecdysozoa</taxon>
        <taxon>Nematoda</taxon>
        <taxon>Chromadorea</taxon>
        <taxon>Rhabditida</taxon>
        <taxon>Spirurina</taxon>
        <taxon>Ascaridomorpha</taxon>
        <taxon>Ascaridoidea</taxon>
        <taxon>Anisakidae</taxon>
        <taxon>Anisakis</taxon>
        <taxon>Anisakis simplex complex</taxon>
    </lineage>
</organism>
<proteinExistence type="predicted"/>
<dbReference type="AlphaFoldDB" id="A0A0M3JLH8"/>
<evidence type="ECO:0000313" key="2">
    <source>
        <dbReference type="WBParaSite" id="ASIM_0000850901-mRNA-1"/>
    </source>
</evidence>
<name>A0A0M3JLH8_ANISI</name>
<dbReference type="InterPro" id="IPR012677">
    <property type="entry name" value="Nucleotide-bd_a/b_plait_sf"/>
</dbReference>
<dbReference type="SUPFAM" id="SSF54928">
    <property type="entry name" value="RNA-binding domain, RBD"/>
    <property type="match status" value="1"/>
</dbReference>
<sequence length="112" mass="12961">LKQEKVDQDGTGTEQTEKLNRVKSEQNDETIKEDSNNNDNEDNIDEEEEESTSGRILFVKNLNFNTTDESLYHKFAAKFKIRSAVVSKKRGISLISSICSFYRFCDIFIDLR</sequence>
<feature type="compositionally biased region" description="Acidic residues" evidence="1">
    <location>
        <begin position="39"/>
        <end position="51"/>
    </location>
</feature>
<dbReference type="GO" id="GO:0003676">
    <property type="term" value="F:nucleic acid binding"/>
    <property type="evidence" value="ECO:0007669"/>
    <property type="project" value="InterPro"/>
</dbReference>
<protein>
    <submittedName>
        <fullName evidence="2">RRM domain-containing protein</fullName>
    </submittedName>
</protein>
<dbReference type="WBParaSite" id="ASIM_0000850901-mRNA-1">
    <property type="protein sequence ID" value="ASIM_0000850901-mRNA-1"/>
    <property type="gene ID" value="ASIM_0000850901"/>
</dbReference>
<dbReference type="InterPro" id="IPR035979">
    <property type="entry name" value="RBD_domain_sf"/>
</dbReference>
<dbReference type="Gene3D" id="3.30.70.330">
    <property type="match status" value="1"/>
</dbReference>
<reference evidence="2" key="1">
    <citation type="submission" date="2017-02" db="UniProtKB">
        <authorList>
            <consortium name="WormBaseParasite"/>
        </authorList>
    </citation>
    <scope>IDENTIFICATION</scope>
</reference>
<evidence type="ECO:0000256" key="1">
    <source>
        <dbReference type="SAM" id="MobiDB-lite"/>
    </source>
</evidence>
<feature type="compositionally biased region" description="Basic and acidic residues" evidence="1">
    <location>
        <begin position="15"/>
        <end position="35"/>
    </location>
</feature>